<proteinExistence type="predicted"/>
<dbReference type="EMBL" id="OU503052">
    <property type="protein sequence ID" value="CAI9780322.1"/>
    <property type="molecule type" value="Genomic_DNA"/>
</dbReference>
<evidence type="ECO:0000313" key="2">
    <source>
        <dbReference type="Proteomes" id="UP000834106"/>
    </source>
</evidence>
<gene>
    <name evidence="1" type="ORF">FPE_LOCUS27752</name>
</gene>
<organism evidence="1 2">
    <name type="scientific">Fraxinus pennsylvanica</name>
    <dbReference type="NCBI Taxonomy" id="56036"/>
    <lineage>
        <taxon>Eukaryota</taxon>
        <taxon>Viridiplantae</taxon>
        <taxon>Streptophyta</taxon>
        <taxon>Embryophyta</taxon>
        <taxon>Tracheophyta</taxon>
        <taxon>Spermatophyta</taxon>
        <taxon>Magnoliopsida</taxon>
        <taxon>eudicotyledons</taxon>
        <taxon>Gunneridae</taxon>
        <taxon>Pentapetalae</taxon>
        <taxon>asterids</taxon>
        <taxon>lamiids</taxon>
        <taxon>Lamiales</taxon>
        <taxon>Oleaceae</taxon>
        <taxon>Oleeae</taxon>
        <taxon>Fraxinus</taxon>
    </lineage>
</organism>
<dbReference type="AlphaFoldDB" id="A0AAD2A8C2"/>
<sequence length="122" mass="13846">MVPFCFSTIFAALENRFDSFMPSDRAVLSDWRRKLRIFGLILGEMDSFSESKQASGNGVDLQTILIAEILESKDEIEDDEELRAYVEKKREDRSRKDLRMGDAMTLEVTQKTGKSGISVSSI</sequence>
<evidence type="ECO:0000313" key="1">
    <source>
        <dbReference type="EMBL" id="CAI9780322.1"/>
    </source>
</evidence>
<protein>
    <submittedName>
        <fullName evidence="1">Uncharacterized protein</fullName>
    </submittedName>
</protein>
<accession>A0AAD2A8C2</accession>
<dbReference type="Proteomes" id="UP000834106">
    <property type="component" value="Chromosome 17"/>
</dbReference>
<reference evidence="1" key="1">
    <citation type="submission" date="2023-05" db="EMBL/GenBank/DDBJ databases">
        <authorList>
            <person name="Huff M."/>
        </authorList>
    </citation>
    <scope>NUCLEOTIDE SEQUENCE</scope>
</reference>
<keyword evidence="2" id="KW-1185">Reference proteome</keyword>
<name>A0AAD2A8C2_9LAMI</name>